<dbReference type="EMBL" id="LAZR01010355">
    <property type="protein sequence ID" value="KKM67405.1"/>
    <property type="molecule type" value="Genomic_DNA"/>
</dbReference>
<comment type="caution">
    <text evidence="2">The sequence shown here is derived from an EMBL/GenBank/DDBJ whole genome shotgun (WGS) entry which is preliminary data.</text>
</comment>
<evidence type="ECO:0000256" key="1">
    <source>
        <dbReference type="SAM" id="MobiDB-lite"/>
    </source>
</evidence>
<reference evidence="2" key="1">
    <citation type="journal article" date="2015" name="Nature">
        <title>Complex archaea that bridge the gap between prokaryotes and eukaryotes.</title>
        <authorList>
            <person name="Spang A."/>
            <person name="Saw J.H."/>
            <person name="Jorgensen S.L."/>
            <person name="Zaremba-Niedzwiedzka K."/>
            <person name="Martijn J."/>
            <person name="Lind A.E."/>
            <person name="van Eijk R."/>
            <person name="Schleper C."/>
            <person name="Guy L."/>
            <person name="Ettema T.J."/>
        </authorList>
    </citation>
    <scope>NUCLEOTIDE SEQUENCE</scope>
</reference>
<dbReference type="AlphaFoldDB" id="A0A0F9LSQ7"/>
<name>A0A0F9LSQ7_9ZZZZ</name>
<sequence length="89" mass="9433">MHTDSSVLACTLTPLPPHPGNPTLESNAPYPGIGGILHRDPMYPTPKSDQDSGNATPNFNTKLLNFIAKLLKPGVSYPQLQGKLPPTSG</sequence>
<evidence type="ECO:0000313" key="2">
    <source>
        <dbReference type="EMBL" id="KKM67405.1"/>
    </source>
</evidence>
<gene>
    <name evidence="2" type="ORF">LCGC14_1471490</name>
</gene>
<feature type="region of interest" description="Disordered" evidence="1">
    <location>
        <begin position="1"/>
        <end position="59"/>
    </location>
</feature>
<organism evidence="2">
    <name type="scientific">marine sediment metagenome</name>
    <dbReference type="NCBI Taxonomy" id="412755"/>
    <lineage>
        <taxon>unclassified sequences</taxon>
        <taxon>metagenomes</taxon>
        <taxon>ecological metagenomes</taxon>
    </lineage>
</organism>
<proteinExistence type="predicted"/>
<accession>A0A0F9LSQ7</accession>
<protein>
    <submittedName>
        <fullName evidence="2">Uncharacterized protein</fullName>
    </submittedName>
</protein>